<sequence length="148" mass="15948">MYVRLFAAVWLLVCAFLAVVAWGFQAPFTYDPVGPRAYPLLLLTLMAAAALWLLCKPASEPTLPISWVLARKVALCVAALLAYAMLFEPLGFVLSTALAGFSLGLLFNGRVLLSAVSGLLMGVLLYGFFDYLLDVPLPLGVFEAFVGN</sequence>
<dbReference type="EMBL" id="JACJUD010000002">
    <property type="protein sequence ID" value="MBB2494804.1"/>
    <property type="molecule type" value="Genomic_DNA"/>
</dbReference>
<name>A0A7W4Q9M3_9GAMM</name>
<gene>
    <name evidence="3" type="ORF">H3H51_07205</name>
</gene>
<feature type="transmembrane region" description="Helical" evidence="1">
    <location>
        <begin position="112"/>
        <end position="129"/>
    </location>
</feature>
<dbReference type="Pfam" id="PF07331">
    <property type="entry name" value="TctB"/>
    <property type="match status" value="1"/>
</dbReference>
<comment type="caution">
    <text evidence="3">The sequence shown here is derived from an EMBL/GenBank/DDBJ whole genome shotgun (WGS) entry which is preliminary data.</text>
</comment>
<dbReference type="RefSeq" id="WP_183088374.1">
    <property type="nucleotide sequence ID" value="NZ_JACJUD010000002.1"/>
</dbReference>
<accession>A0A7W4Q9M3</accession>
<evidence type="ECO:0000259" key="2">
    <source>
        <dbReference type="Pfam" id="PF07331"/>
    </source>
</evidence>
<evidence type="ECO:0000313" key="4">
    <source>
        <dbReference type="Proteomes" id="UP000542720"/>
    </source>
</evidence>
<reference evidence="3 4" key="1">
    <citation type="submission" date="2020-08" db="EMBL/GenBank/DDBJ databases">
        <authorList>
            <person name="Kim C.M."/>
        </authorList>
    </citation>
    <scope>NUCLEOTIDE SEQUENCE [LARGE SCALE GENOMIC DNA]</scope>
    <source>
        <strain evidence="3 4">UL070</strain>
    </source>
</reference>
<proteinExistence type="predicted"/>
<feature type="transmembrane region" description="Helical" evidence="1">
    <location>
        <begin position="67"/>
        <end position="84"/>
    </location>
</feature>
<feature type="transmembrane region" description="Helical" evidence="1">
    <location>
        <begin position="90"/>
        <end position="107"/>
    </location>
</feature>
<dbReference type="AlphaFoldDB" id="A0A7W4Q9M3"/>
<organism evidence="3 4">
    <name type="scientific">Aquipseudomonas ullengensis</name>
    <dbReference type="NCBI Taxonomy" id="2759166"/>
    <lineage>
        <taxon>Bacteria</taxon>
        <taxon>Pseudomonadati</taxon>
        <taxon>Pseudomonadota</taxon>
        <taxon>Gammaproteobacteria</taxon>
        <taxon>Pseudomonadales</taxon>
        <taxon>Pseudomonadaceae</taxon>
        <taxon>Aquipseudomonas</taxon>
    </lineage>
</organism>
<feature type="domain" description="DUF1468" evidence="2">
    <location>
        <begin position="5"/>
        <end position="138"/>
    </location>
</feature>
<evidence type="ECO:0000256" key="1">
    <source>
        <dbReference type="SAM" id="Phobius"/>
    </source>
</evidence>
<keyword evidence="1" id="KW-0472">Membrane</keyword>
<evidence type="ECO:0000313" key="3">
    <source>
        <dbReference type="EMBL" id="MBB2494804.1"/>
    </source>
</evidence>
<keyword evidence="1" id="KW-1133">Transmembrane helix</keyword>
<dbReference type="Proteomes" id="UP000542720">
    <property type="component" value="Unassembled WGS sequence"/>
</dbReference>
<keyword evidence="4" id="KW-1185">Reference proteome</keyword>
<protein>
    <submittedName>
        <fullName evidence="3">Tripartite tricarboxylate transporter TctB family protein</fullName>
    </submittedName>
</protein>
<feature type="transmembrane region" description="Helical" evidence="1">
    <location>
        <begin position="37"/>
        <end position="55"/>
    </location>
</feature>
<dbReference type="InterPro" id="IPR009936">
    <property type="entry name" value="DUF1468"/>
</dbReference>
<keyword evidence="1" id="KW-0812">Transmembrane</keyword>